<comment type="similarity">
    <text evidence="1 6">Belongs to the peptidase S9A family.</text>
</comment>
<dbReference type="PANTHER" id="PTHR11757:SF19">
    <property type="entry name" value="PROLYL ENDOPEPTIDASE-LIKE"/>
    <property type="match status" value="1"/>
</dbReference>
<evidence type="ECO:0000259" key="8">
    <source>
        <dbReference type="Pfam" id="PF00326"/>
    </source>
</evidence>
<dbReference type="SUPFAM" id="SSF50993">
    <property type="entry name" value="Peptidase/esterase 'gauge' domain"/>
    <property type="match status" value="1"/>
</dbReference>
<dbReference type="GO" id="GO:0004252">
    <property type="term" value="F:serine-type endopeptidase activity"/>
    <property type="evidence" value="ECO:0007669"/>
    <property type="project" value="UniProtKB-UniRule"/>
</dbReference>
<evidence type="ECO:0000256" key="3">
    <source>
        <dbReference type="ARBA" id="ARBA00022801"/>
    </source>
</evidence>
<dbReference type="InterPro" id="IPR001375">
    <property type="entry name" value="Peptidase_S9_cat"/>
</dbReference>
<dbReference type="PRINTS" id="PR00862">
    <property type="entry name" value="PROLIGOPTASE"/>
</dbReference>
<evidence type="ECO:0000313" key="11">
    <source>
        <dbReference type="Proteomes" id="UP001530315"/>
    </source>
</evidence>
<sequence length="866" mass="96745">MPSTPMRQSPSSPHPLLSPPRAIPNPYGWMRDDGRTNATVLDHLRAENEYGERATSHLDDLREGLYRECVCVCAYLVESLLETMPKNRPACQLLSCVQETDYTTPALKTSRSPGGKGYWYYTRFEEGQSYPRYCRAPQSSPDELMPPPVNGGWDVKTLANSTDGVTSTMGHVLPDEEVYLDVPALAVDGAYLAVGDIAISPDQKYVVYTLDERGGETCQLYVKDIELGMVRTVMRDRRNGSADVPLECDGSVVWNDASDALFYVTMDDAHRPHRLYHRRIIDSFGNWIDDAEDRRNEDDELLLDETDESYNLRIAKSFDGKYLLVRSSSKESSEVRYLDLRPEAGSEGTSLAKRLVCIARRKRKVLYRVTHCRGYWLVQTNIGGLPNLSLKACRVGEEGMDIWKDVVRSDSDVPVPAFDGGHERSLDGVTVFNPSAGNASPSPPLSFAVVTGREDGMPRVWILEFGEEETHASNDFSQLRISRMTRLEFDEDAYDVGIGGNRDPSLPYVVICYDSLLTPPSHFAVPLHSPSDMSTRKVLKAKYVPGYSKDLYACERTTVRSRDGKTDIPVSLVYHRDVLKERNNGFAVPTHLYGYGSYGASIEASFRSTRLPLLNRKVVYALAHVRGGGEMGRPWYDDAKYLTKKNSFNDFVDVARWLTSDVTNDGSDKNLAETSIGKGITNASKLSCEGRSAGGLLVGASLNQNPELFRAAILGVPFVDVACTMTDATIPLTVAEWEEWGNPNEGSIGITLTSYHYPWKIRNCHDEKFFDYIMSYSPINNIKDGAVYPACLITGGLHDPRVQASEYWEPAKFCAELRHRSSDKSGPVVLKMDMDSGHFSGSDRYKYFRDLAYDYAFLMDALGCTS</sequence>
<keyword evidence="11" id="KW-1185">Reference proteome</keyword>
<feature type="domain" description="Peptidase S9 prolyl oligopeptidase catalytic" evidence="8">
    <location>
        <begin position="672"/>
        <end position="863"/>
    </location>
</feature>
<dbReference type="InterPro" id="IPR051543">
    <property type="entry name" value="Serine_Peptidase_S9A"/>
</dbReference>
<dbReference type="EC" id="3.4.21.-" evidence="6"/>
<evidence type="ECO:0000259" key="9">
    <source>
        <dbReference type="Pfam" id="PF02897"/>
    </source>
</evidence>
<dbReference type="InterPro" id="IPR002470">
    <property type="entry name" value="Peptidase_S9A"/>
</dbReference>
<evidence type="ECO:0000256" key="2">
    <source>
        <dbReference type="ARBA" id="ARBA00022670"/>
    </source>
</evidence>
<organism evidence="10 11">
    <name type="scientific">Stephanodiscus triporus</name>
    <dbReference type="NCBI Taxonomy" id="2934178"/>
    <lineage>
        <taxon>Eukaryota</taxon>
        <taxon>Sar</taxon>
        <taxon>Stramenopiles</taxon>
        <taxon>Ochrophyta</taxon>
        <taxon>Bacillariophyta</taxon>
        <taxon>Coscinodiscophyceae</taxon>
        <taxon>Thalassiosirophycidae</taxon>
        <taxon>Stephanodiscales</taxon>
        <taxon>Stephanodiscaceae</taxon>
        <taxon>Stephanodiscus</taxon>
    </lineage>
</organism>
<name>A0ABD3QEQ6_9STRA</name>
<reference evidence="10 11" key="1">
    <citation type="submission" date="2024-10" db="EMBL/GenBank/DDBJ databases">
        <title>Updated reference genomes for cyclostephanoid diatoms.</title>
        <authorList>
            <person name="Roberts W.R."/>
            <person name="Alverson A.J."/>
        </authorList>
    </citation>
    <scope>NUCLEOTIDE SEQUENCE [LARGE SCALE GENOMIC DNA]</scope>
    <source>
        <strain evidence="10 11">AJA276-08</strain>
    </source>
</reference>
<evidence type="ECO:0000256" key="7">
    <source>
        <dbReference type="SAM" id="MobiDB-lite"/>
    </source>
</evidence>
<dbReference type="Gene3D" id="3.40.50.1820">
    <property type="entry name" value="alpha/beta hydrolase"/>
    <property type="match status" value="2"/>
</dbReference>
<feature type="compositionally biased region" description="Pro residues" evidence="7">
    <location>
        <begin position="12"/>
        <end position="23"/>
    </location>
</feature>
<comment type="caution">
    <text evidence="10">The sequence shown here is derived from an EMBL/GenBank/DDBJ whole genome shotgun (WGS) entry which is preliminary data.</text>
</comment>
<evidence type="ECO:0000256" key="6">
    <source>
        <dbReference type="RuleBase" id="RU368024"/>
    </source>
</evidence>
<dbReference type="GO" id="GO:0006508">
    <property type="term" value="P:proteolysis"/>
    <property type="evidence" value="ECO:0007669"/>
    <property type="project" value="UniProtKB-KW"/>
</dbReference>
<dbReference type="SUPFAM" id="SSF53474">
    <property type="entry name" value="alpha/beta-Hydrolases"/>
    <property type="match status" value="1"/>
</dbReference>
<proteinExistence type="inferred from homology"/>
<dbReference type="Pfam" id="PF00326">
    <property type="entry name" value="Peptidase_S9"/>
    <property type="match status" value="2"/>
</dbReference>
<dbReference type="InterPro" id="IPR029058">
    <property type="entry name" value="AB_hydrolase_fold"/>
</dbReference>
<feature type="region of interest" description="Disordered" evidence="7">
    <location>
        <begin position="1"/>
        <end position="24"/>
    </location>
</feature>
<dbReference type="EMBL" id="JALLAZ020000279">
    <property type="protein sequence ID" value="KAL3798879.1"/>
    <property type="molecule type" value="Genomic_DNA"/>
</dbReference>
<feature type="domain" description="Peptidase S9A N-terminal" evidence="9">
    <location>
        <begin position="116"/>
        <end position="413"/>
    </location>
</feature>
<dbReference type="Pfam" id="PF02897">
    <property type="entry name" value="Peptidase_S9_N"/>
    <property type="match status" value="2"/>
</dbReference>
<dbReference type="Proteomes" id="UP001530315">
    <property type="component" value="Unassembled WGS sequence"/>
</dbReference>
<accession>A0ABD3QEQ6</accession>
<protein>
    <recommendedName>
        <fullName evidence="6">Prolyl endopeptidase</fullName>
        <ecNumber evidence="6">3.4.21.-</ecNumber>
    </recommendedName>
</protein>
<evidence type="ECO:0000256" key="1">
    <source>
        <dbReference type="ARBA" id="ARBA00005228"/>
    </source>
</evidence>
<keyword evidence="4 6" id="KW-0720">Serine protease</keyword>
<gene>
    <name evidence="10" type="ORF">ACHAW5_004119</name>
</gene>
<dbReference type="PANTHER" id="PTHR11757">
    <property type="entry name" value="PROTEASE FAMILY S9A OLIGOPEPTIDASE"/>
    <property type="match status" value="1"/>
</dbReference>
<feature type="domain" description="Peptidase S9 prolyl oligopeptidase catalytic" evidence="8">
    <location>
        <begin position="605"/>
        <end position="661"/>
    </location>
</feature>
<comment type="function">
    <text evidence="5">Serine peptidase whose precise substrate specificity remains unclear. Does not cleave peptides after a arginine or lysine residue. Regulates trans-Golgi network morphology and sorting by regulating the membrane binding of the AP-1 complex. May play a role in the regulation of synaptic vesicle exocytosis.</text>
</comment>
<feature type="domain" description="Peptidase S9A N-terminal" evidence="9">
    <location>
        <begin position="19"/>
        <end position="70"/>
    </location>
</feature>
<keyword evidence="3 6" id="KW-0378">Hydrolase</keyword>
<evidence type="ECO:0000256" key="4">
    <source>
        <dbReference type="ARBA" id="ARBA00022825"/>
    </source>
</evidence>
<dbReference type="Gene3D" id="2.130.10.120">
    <property type="entry name" value="Prolyl oligopeptidase, N-terminal domain"/>
    <property type="match status" value="1"/>
</dbReference>
<keyword evidence="2 6" id="KW-0645">Protease</keyword>
<dbReference type="InterPro" id="IPR023302">
    <property type="entry name" value="Pept_S9A_N"/>
</dbReference>
<dbReference type="AlphaFoldDB" id="A0ABD3QEQ6"/>
<evidence type="ECO:0000313" key="10">
    <source>
        <dbReference type="EMBL" id="KAL3798879.1"/>
    </source>
</evidence>
<evidence type="ECO:0000256" key="5">
    <source>
        <dbReference type="ARBA" id="ARBA00045448"/>
    </source>
</evidence>